<dbReference type="RefSeq" id="WP_058316435.1">
    <property type="nucleotide sequence ID" value="NZ_CYUE01000023.1"/>
</dbReference>
<proteinExistence type="inferred from homology"/>
<evidence type="ECO:0000256" key="1">
    <source>
        <dbReference type="ARBA" id="ARBA00004429"/>
    </source>
</evidence>
<keyword evidence="7 9" id="KW-0472">Membrane</keyword>
<dbReference type="OrthoDB" id="9814020at2"/>
<evidence type="ECO:0000313" key="11">
    <source>
        <dbReference type="Proteomes" id="UP000051184"/>
    </source>
</evidence>
<feature type="transmembrane region" description="Helical" evidence="9">
    <location>
        <begin position="120"/>
        <end position="141"/>
    </location>
</feature>
<evidence type="ECO:0000256" key="3">
    <source>
        <dbReference type="ARBA" id="ARBA00022475"/>
    </source>
</evidence>
<gene>
    <name evidence="10" type="ORF">TA5114_03357</name>
</gene>
<dbReference type="GO" id="GO:0005886">
    <property type="term" value="C:plasma membrane"/>
    <property type="evidence" value="ECO:0007669"/>
    <property type="project" value="UniProtKB-SubCell"/>
</dbReference>
<evidence type="ECO:0000256" key="8">
    <source>
        <dbReference type="ARBA" id="ARBA00035655"/>
    </source>
</evidence>
<dbReference type="PANTHER" id="PTHR30574:SF1">
    <property type="entry name" value="SULPHUR TRANSPORT DOMAIN-CONTAINING PROTEIN"/>
    <property type="match status" value="1"/>
</dbReference>
<evidence type="ECO:0000256" key="5">
    <source>
        <dbReference type="ARBA" id="ARBA00022692"/>
    </source>
</evidence>
<comment type="subcellular location">
    <subcellularLocation>
        <location evidence="1">Cell inner membrane</location>
        <topology evidence="1">Multi-pass membrane protein</topology>
    </subcellularLocation>
</comment>
<keyword evidence="6 9" id="KW-1133">Transmembrane helix</keyword>
<comment type="similarity">
    <text evidence="8">Belongs to the TsuA/YedE (TC 9.B.102) family.</text>
</comment>
<organism evidence="10 11">
    <name type="scientific">Cognatishimia activa</name>
    <dbReference type="NCBI Taxonomy" id="1715691"/>
    <lineage>
        <taxon>Bacteria</taxon>
        <taxon>Pseudomonadati</taxon>
        <taxon>Pseudomonadota</taxon>
        <taxon>Alphaproteobacteria</taxon>
        <taxon>Rhodobacterales</taxon>
        <taxon>Paracoccaceae</taxon>
        <taxon>Cognatishimia</taxon>
    </lineage>
</organism>
<keyword evidence="3" id="KW-1003">Cell membrane</keyword>
<keyword evidence="2" id="KW-0813">Transport</keyword>
<dbReference type="Proteomes" id="UP000051184">
    <property type="component" value="Unassembled WGS sequence"/>
</dbReference>
<keyword evidence="11" id="KW-1185">Reference proteome</keyword>
<evidence type="ECO:0000256" key="9">
    <source>
        <dbReference type="SAM" id="Phobius"/>
    </source>
</evidence>
<evidence type="ECO:0000256" key="2">
    <source>
        <dbReference type="ARBA" id="ARBA00022448"/>
    </source>
</evidence>
<evidence type="ECO:0000256" key="7">
    <source>
        <dbReference type="ARBA" id="ARBA00023136"/>
    </source>
</evidence>
<dbReference type="PANTHER" id="PTHR30574">
    <property type="entry name" value="INNER MEMBRANE PROTEIN YEDE"/>
    <property type="match status" value="1"/>
</dbReference>
<protein>
    <submittedName>
        <fullName evidence="10">Putative transporter component</fullName>
    </submittedName>
</protein>
<name>A0A0P1IVE6_9RHOB</name>
<dbReference type="AlphaFoldDB" id="A0A0P1IVE6"/>
<dbReference type="Pfam" id="PF04143">
    <property type="entry name" value="Sulf_transp"/>
    <property type="match status" value="1"/>
</dbReference>
<accession>A0A0P1IVE6</accession>
<evidence type="ECO:0000313" key="10">
    <source>
        <dbReference type="EMBL" id="CUK27529.1"/>
    </source>
</evidence>
<keyword evidence="4" id="KW-0997">Cell inner membrane</keyword>
<keyword evidence="5 9" id="KW-0812">Transmembrane</keyword>
<reference evidence="11" key="1">
    <citation type="submission" date="2015-09" db="EMBL/GenBank/DDBJ databases">
        <authorList>
            <person name="Rodrigo-Torres Lidia"/>
            <person name="Arahal R.David."/>
        </authorList>
    </citation>
    <scope>NUCLEOTIDE SEQUENCE [LARGE SCALE GENOMIC DNA]</scope>
    <source>
        <strain evidence="11">CECT 5114</strain>
    </source>
</reference>
<dbReference type="EMBL" id="CYUE01000023">
    <property type="protein sequence ID" value="CUK27529.1"/>
    <property type="molecule type" value="Genomic_DNA"/>
</dbReference>
<sequence>METMFTPVTSLGGGLLLGLSAVLLMLGLGRIMGASGIFWGVIFPTSQKEFSWRAAMVLGMAISPLVIFVATGAMPDVDVPISPLMVAIGGVIVGFGASLGSGCTSGHGICGLPRLSVRSLVAVPTFMATAAITVFLIRHVFGIGG</sequence>
<feature type="transmembrane region" description="Helical" evidence="9">
    <location>
        <begin position="80"/>
        <end position="99"/>
    </location>
</feature>
<evidence type="ECO:0000256" key="6">
    <source>
        <dbReference type="ARBA" id="ARBA00022989"/>
    </source>
</evidence>
<feature type="transmembrane region" description="Helical" evidence="9">
    <location>
        <begin position="15"/>
        <end position="42"/>
    </location>
</feature>
<dbReference type="InterPro" id="IPR007272">
    <property type="entry name" value="Sulf_transp_TsuA/YedE"/>
</dbReference>
<feature type="transmembrane region" description="Helical" evidence="9">
    <location>
        <begin position="54"/>
        <end position="74"/>
    </location>
</feature>
<evidence type="ECO:0000256" key="4">
    <source>
        <dbReference type="ARBA" id="ARBA00022519"/>
    </source>
</evidence>